<accession>A0ACB0MFI5</accession>
<evidence type="ECO:0000313" key="1">
    <source>
        <dbReference type="EMBL" id="CAJ2679715.1"/>
    </source>
</evidence>
<reference evidence="1" key="1">
    <citation type="submission" date="2023-10" db="EMBL/GenBank/DDBJ databases">
        <authorList>
            <person name="Rodriguez Cubillos JULIANA M."/>
            <person name="De Vega J."/>
        </authorList>
    </citation>
    <scope>NUCLEOTIDE SEQUENCE</scope>
</reference>
<gene>
    <name evidence="1" type="ORF">MILVUS5_LOCUS41753</name>
</gene>
<dbReference type="Proteomes" id="UP001177021">
    <property type="component" value="Unassembled WGS sequence"/>
</dbReference>
<dbReference type="EMBL" id="CASHSV030000823">
    <property type="protein sequence ID" value="CAJ2679715.1"/>
    <property type="molecule type" value="Genomic_DNA"/>
</dbReference>
<keyword evidence="2" id="KW-1185">Reference proteome</keyword>
<organism evidence="1 2">
    <name type="scientific">Trifolium pratense</name>
    <name type="common">Red clover</name>
    <dbReference type="NCBI Taxonomy" id="57577"/>
    <lineage>
        <taxon>Eukaryota</taxon>
        <taxon>Viridiplantae</taxon>
        <taxon>Streptophyta</taxon>
        <taxon>Embryophyta</taxon>
        <taxon>Tracheophyta</taxon>
        <taxon>Spermatophyta</taxon>
        <taxon>Magnoliopsida</taxon>
        <taxon>eudicotyledons</taxon>
        <taxon>Gunneridae</taxon>
        <taxon>Pentapetalae</taxon>
        <taxon>rosids</taxon>
        <taxon>fabids</taxon>
        <taxon>Fabales</taxon>
        <taxon>Fabaceae</taxon>
        <taxon>Papilionoideae</taxon>
        <taxon>50 kb inversion clade</taxon>
        <taxon>NPAAA clade</taxon>
        <taxon>Hologalegina</taxon>
        <taxon>IRL clade</taxon>
        <taxon>Trifolieae</taxon>
        <taxon>Trifolium</taxon>
    </lineage>
</organism>
<sequence length="508" mass="56056">MAEVHHHDDEDEYLRSELALLQFSDANFKSPLSPTLFIDIHDEPTTNSGSESDSLSSESEQVQHPKDEWLPITESRNGNTYYAVFHILNSNIGFQALMLPVAFATLGWAWGSVCLSIAFIWQLYTIFLLIELHESASSGKRHSRYLFLAMSAFGDRLGKLAALFPVMYLSGGTCVILIITGGGTMKQLFKILCENDNGVQTCSAHSLSGVEWFLVFTCAAILVAQLPNLNSVAAVSLLGAVASITYCTLFWSLSVKKGRPEGVSYSTTLVSQESTMVKISDIINAIGIIVLSFRGHNVVLEIQGTLPSNFKETSKEPMRRGVTISYILIAACVFPLAIAGFWAYGNQIPDRGLLMAFPQFQKQEVTKFTIGAIYVLVILHCLCSFQVYAMPVFDNLELKYTTIKNKKCPQFVRTCFRLLFGGFTFFIAVTFPFLPSLAALLGGITIVPVTYAYPCFMWLAIKKPRTKGAIWCFNLILGCLGMVLSALLVAAAIRNLADKGLHANFFKP</sequence>
<evidence type="ECO:0000313" key="2">
    <source>
        <dbReference type="Proteomes" id="UP001177021"/>
    </source>
</evidence>
<proteinExistence type="predicted"/>
<name>A0ACB0MFI5_TRIPR</name>
<protein>
    <submittedName>
        <fullName evidence="1">Uncharacterized protein</fullName>
    </submittedName>
</protein>
<comment type="caution">
    <text evidence="1">The sequence shown here is derived from an EMBL/GenBank/DDBJ whole genome shotgun (WGS) entry which is preliminary data.</text>
</comment>